<protein>
    <submittedName>
        <fullName evidence="1">N-formylglutamate amidohydrolase</fullName>
    </submittedName>
</protein>
<dbReference type="SUPFAM" id="SSF53187">
    <property type="entry name" value="Zn-dependent exopeptidases"/>
    <property type="match status" value="1"/>
</dbReference>
<dbReference type="InterPro" id="IPR007709">
    <property type="entry name" value="N-FG_amidohydro"/>
</dbReference>
<evidence type="ECO:0000313" key="1">
    <source>
        <dbReference type="EMBL" id="TQV66751.1"/>
    </source>
</evidence>
<comment type="caution">
    <text evidence="1">The sequence shown here is derived from an EMBL/GenBank/DDBJ whole genome shotgun (WGS) entry which is preliminary data.</text>
</comment>
<dbReference type="EMBL" id="VICH01000008">
    <property type="protein sequence ID" value="TQV66751.1"/>
    <property type="molecule type" value="Genomic_DNA"/>
</dbReference>
<dbReference type="Gene3D" id="3.40.630.40">
    <property type="entry name" value="Zn-dependent exopeptidases"/>
    <property type="match status" value="1"/>
</dbReference>
<dbReference type="AlphaFoldDB" id="A0A545SP63"/>
<evidence type="ECO:0000313" key="2">
    <source>
        <dbReference type="Proteomes" id="UP000315816"/>
    </source>
</evidence>
<dbReference type="GO" id="GO:0016787">
    <property type="term" value="F:hydrolase activity"/>
    <property type="evidence" value="ECO:0007669"/>
    <property type="project" value="UniProtKB-KW"/>
</dbReference>
<keyword evidence="1" id="KW-0378">Hydrolase</keyword>
<dbReference type="Pfam" id="PF05013">
    <property type="entry name" value="FGase"/>
    <property type="match status" value="1"/>
</dbReference>
<gene>
    <name evidence="1" type="ORF">FIL88_11645</name>
</gene>
<dbReference type="Proteomes" id="UP000315816">
    <property type="component" value="Unassembled WGS sequence"/>
</dbReference>
<proteinExistence type="predicted"/>
<reference evidence="1 2" key="1">
    <citation type="submission" date="2019-06" db="EMBL/GenBank/DDBJ databases">
        <title>A novel species of marine bacteria.</title>
        <authorList>
            <person name="Wang Y."/>
        </authorList>
    </citation>
    <scope>NUCLEOTIDE SEQUENCE [LARGE SCALE GENOMIC DNA]</scope>
    <source>
        <strain evidence="1 2">MA1-10</strain>
    </source>
</reference>
<accession>A0A545SP63</accession>
<dbReference type="OrthoDB" id="9802050at2"/>
<dbReference type="RefSeq" id="WP_142854048.1">
    <property type="nucleotide sequence ID" value="NZ_FXWW01000004.1"/>
</dbReference>
<organism evidence="1 2">
    <name type="scientific">Aliiroseovarius halocynthiae</name>
    <dbReference type="NCBI Taxonomy" id="985055"/>
    <lineage>
        <taxon>Bacteria</taxon>
        <taxon>Pseudomonadati</taxon>
        <taxon>Pseudomonadota</taxon>
        <taxon>Alphaproteobacteria</taxon>
        <taxon>Rhodobacterales</taxon>
        <taxon>Paracoccaceae</taxon>
        <taxon>Aliiroseovarius</taxon>
    </lineage>
</organism>
<keyword evidence="2" id="KW-1185">Reference proteome</keyword>
<sequence length="286" mass="31756">MRDQTFSVYHPRSRDTSVVFASPHSGRYYDDAFLKQTILDERSIRSSEDAYVDRLYAFATECGAPFLCANTPRAYVDLNRGLEELDPALISGLRGTTLNPRISSGLGVIPRVVAGGRTIYRGKMTLGAAQKRLNAHWHPYHTKLRQLMDDSLTQHGQAILVDCHSMPHEALASLRRKSSDTPEIVLGDRFGTSAGVEIVDAIEAAFQGAGFRTARNMPFAGAFMAQHYGRPQMGRHVVQIEIDRSLYMDEASITPNYRFTEIQNRLRAVIARIADVGRSNAALAAE</sequence>
<name>A0A545SP63_9RHOB</name>